<accession>A0ABR7QJB5</accession>
<dbReference type="Pfam" id="PF13580">
    <property type="entry name" value="SIS_2"/>
    <property type="match status" value="1"/>
</dbReference>
<dbReference type="Gene3D" id="3.40.50.10490">
    <property type="entry name" value="Glucose-6-phosphate isomerase like protein, domain 1"/>
    <property type="match status" value="1"/>
</dbReference>
<dbReference type="PANTHER" id="PTHR30390">
    <property type="entry name" value="SEDOHEPTULOSE 7-PHOSPHATE ISOMERASE / DNAA INITIATOR-ASSOCIATING FACTOR FOR REPLICATION INITIATION"/>
    <property type="match status" value="1"/>
</dbReference>
<dbReference type="PANTHER" id="PTHR30390:SF7">
    <property type="entry name" value="PHOSPHOHEPTOSE ISOMERASE"/>
    <property type="match status" value="1"/>
</dbReference>
<dbReference type="CDD" id="cd05013">
    <property type="entry name" value="SIS_RpiR"/>
    <property type="match status" value="1"/>
</dbReference>
<reference evidence="2 3" key="1">
    <citation type="submission" date="2020-08" db="EMBL/GenBank/DDBJ databases">
        <title>Arenibacter gaetbuli sp. nov., isolated from a sand dune.</title>
        <authorList>
            <person name="Park S."/>
            <person name="Yoon J.-H."/>
        </authorList>
    </citation>
    <scope>NUCLEOTIDE SEQUENCE [LARGE SCALE GENOMIC DNA]</scope>
    <source>
        <strain evidence="2 3">BSSL-BM3</strain>
    </source>
</reference>
<dbReference type="InterPro" id="IPR050099">
    <property type="entry name" value="SIS_GmhA/DiaA_subfam"/>
</dbReference>
<protein>
    <submittedName>
        <fullName evidence="2">SIS domain-containing protein</fullName>
    </submittedName>
</protein>
<dbReference type="NCBIfam" id="NF002805">
    <property type="entry name" value="PRK02947.1"/>
    <property type="match status" value="1"/>
</dbReference>
<keyword evidence="3" id="KW-1185">Reference proteome</keyword>
<dbReference type="InterPro" id="IPR046348">
    <property type="entry name" value="SIS_dom_sf"/>
</dbReference>
<organism evidence="2 3">
    <name type="scientific">Arenibacter arenosicollis</name>
    <dbReference type="NCBI Taxonomy" id="2762274"/>
    <lineage>
        <taxon>Bacteria</taxon>
        <taxon>Pseudomonadati</taxon>
        <taxon>Bacteroidota</taxon>
        <taxon>Flavobacteriia</taxon>
        <taxon>Flavobacteriales</taxon>
        <taxon>Flavobacteriaceae</taxon>
        <taxon>Arenibacter</taxon>
    </lineage>
</organism>
<sequence>MFEYLDKIKLLIDKMSIDQQEQLITASKMVAEVIKNDGIIHTIGTGHSQIIGMEMFGRASNLANVNAIMDDMVLMASGARRSAAMEQISGLAEILWNKYQFNKGDVLIVVSNSGRNALPLEMAMKAKKEGLRTIAVTSLEQSRKYASRHESGKKLYEIADLVIDNCVPSGDGVISIKDLLIGPASSVLGMIIVNIISTEAIKINLDRGVDVAVFQSQNIDEADNEALYRRYESRVKHL</sequence>
<evidence type="ECO:0000313" key="2">
    <source>
        <dbReference type="EMBL" id="MBC8767025.1"/>
    </source>
</evidence>
<dbReference type="EMBL" id="JACLHY010000002">
    <property type="protein sequence ID" value="MBC8767025.1"/>
    <property type="molecule type" value="Genomic_DNA"/>
</dbReference>
<name>A0ABR7QJB5_9FLAO</name>
<gene>
    <name evidence="2" type="ORF">H4O18_03375</name>
</gene>
<evidence type="ECO:0000313" key="3">
    <source>
        <dbReference type="Proteomes" id="UP000618952"/>
    </source>
</evidence>
<proteinExistence type="predicted"/>
<dbReference type="PROSITE" id="PS51464">
    <property type="entry name" value="SIS"/>
    <property type="match status" value="1"/>
</dbReference>
<dbReference type="InterPro" id="IPR001347">
    <property type="entry name" value="SIS_dom"/>
</dbReference>
<feature type="domain" description="SIS" evidence="1">
    <location>
        <begin position="30"/>
        <end position="206"/>
    </location>
</feature>
<dbReference type="SUPFAM" id="SSF53697">
    <property type="entry name" value="SIS domain"/>
    <property type="match status" value="1"/>
</dbReference>
<dbReference type="RefSeq" id="WP_187581706.1">
    <property type="nucleotide sequence ID" value="NZ_JACLHY010000002.1"/>
</dbReference>
<comment type="caution">
    <text evidence="2">The sequence shown here is derived from an EMBL/GenBank/DDBJ whole genome shotgun (WGS) entry which is preliminary data.</text>
</comment>
<dbReference type="Proteomes" id="UP000618952">
    <property type="component" value="Unassembled WGS sequence"/>
</dbReference>
<evidence type="ECO:0000259" key="1">
    <source>
        <dbReference type="PROSITE" id="PS51464"/>
    </source>
</evidence>
<dbReference type="InterPro" id="IPR035472">
    <property type="entry name" value="RpiR-like_SIS"/>
</dbReference>